<dbReference type="PANTHER" id="PTHR33376">
    <property type="match status" value="1"/>
</dbReference>
<evidence type="ECO:0000256" key="2">
    <source>
        <dbReference type="SAM" id="SignalP"/>
    </source>
</evidence>
<dbReference type="RefSeq" id="WP_149299219.1">
    <property type="nucleotide sequence ID" value="NZ_VTWH01000002.1"/>
</dbReference>
<reference evidence="3 4" key="1">
    <citation type="submission" date="2019-08" db="EMBL/GenBank/DDBJ databases">
        <title>Aureimonas fodiniaquatilis sp. nov., isolated from a coal mine wastewater.</title>
        <authorList>
            <person name="Kim W."/>
        </authorList>
    </citation>
    <scope>NUCLEOTIDE SEQUENCE [LARGE SCALE GENOMIC DNA]</scope>
    <source>
        <strain evidence="3 4">CAU 1482</strain>
    </source>
</reference>
<dbReference type="Proteomes" id="UP000324738">
    <property type="component" value="Unassembled WGS sequence"/>
</dbReference>
<sequence>MILKKLATAMACCCLISSPALSQDQAEKSNVEKWLDGETEWAPEITYDGRPITIRFNSFLGAQTPVAKISLRAFERLKEDTGGKLVVRPFWNNTLADGNAGGFEAVSSGVADLGTCYIMLSPGGFDLQLGFQMPYLIKRSTPGSMAAHSVYPEYARDTYEARGVYLGRIAYTPPNQMITSSKPMRTLDDVQGNKIWATGNIPTQIVSALGGAPVAVAPAELYISLQTGVLDGAPMHDAGTITFRLNELAKYRTEANLWANPTEFCINPTFFNSLPDDLKATFYHWLQLWNFAETKIYYDDLAREGNETMRERGIEFIDLDETEQKRWDEALAPVEQNWLDTMSARNLPGEEFLAQFRSEYSRLEAMNDDELFQIILENPTTNLISGYDFQK</sequence>
<accession>A0A5B0DWV4</accession>
<dbReference type="NCBIfam" id="NF037995">
    <property type="entry name" value="TRAP_S1"/>
    <property type="match status" value="1"/>
</dbReference>
<dbReference type="OrthoDB" id="9799287at2"/>
<keyword evidence="4" id="KW-1185">Reference proteome</keyword>
<organism evidence="3 4">
    <name type="scientific">Aureimonas fodinaquatilis</name>
    <dbReference type="NCBI Taxonomy" id="2565783"/>
    <lineage>
        <taxon>Bacteria</taxon>
        <taxon>Pseudomonadati</taxon>
        <taxon>Pseudomonadota</taxon>
        <taxon>Alphaproteobacteria</taxon>
        <taxon>Hyphomicrobiales</taxon>
        <taxon>Aurantimonadaceae</taxon>
        <taxon>Aureimonas</taxon>
    </lineage>
</organism>
<comment type="caution">
    <text evidence="3">The sequence shown here is derived from an EMBL/GenBank/DDBJ whole genome shotgun (WGS) entry which is preliminary data.</text>
</comment>
<dbReference type="InterPro" id="IPR038404">
    <property type="entry name" value="TRAP_DctP_sf"/>
</dbReference>
<dbReference type="GO" id="GO:0055085">
    <property type="term" value="P:transmembrane transport"/>
    <property type="evidence" value="ECO:0007669"/>
    <property type="project" value="InterPro"/>
</dbReference>
<dbReference type="Gene3D" id="3.40.190.170">
    <property type="entry name" value="Bacterial extracellular solute-binding protein, family 7"/>
    <property type="match status" value="1"/>
</dbReference>
<dbReference type="AlphaFoldDB" id="A0A5B0DWV4"/>
<dbReference type="Pfam" id="PF03480">
    <property type="entry name" value="DctP"/>
    <property type="match status" value="1"/>
</dbReference>
<evidence type="ECO:0008006" key="5">
    <source>
        <dbReference type="Google" id="ProtNLM"/>
    </source>
</evidence>
<dbReference type="PANTHER" id="PTHR33376:SF15">
    <property type="entry name" value="BLL6794 PROTEIN"/>
    <property type="match status" value="1"/>
</dbReference>
<gene>
    <name evidence="3" type="ORF">FPY71_07370</name>
</gene>
<keyword evidence="1 2" id="KW-0732">Signal</keyword>
<evidence type="ECO:0000313" key="3">
    <source>
        <dbReference type="EMBL" id="KAA0970335.1"/>
    </source>
</evidence>
<protein>
    <recommendedName>
        <fullName evidence="5">TRAP transporter substrate-binding protein</fullName>
    </recommendedName>
</protein>
<feature type="signal peptide" evidence="2">
    <location>
        <begin position="1"/>
        <end position="22"/>
    </location>
</feature>
<evidence type="ECO:0000313" key="4">
    <source>
        <dbReference type="Proteomes" id="UP000324738"/>
    </source>
</evidence>
<feature type="chain" id="PRO_5023134408" description="TRAP transporter substrate-binding protein" evidence="2">
    <location>
        <begin position="23"/>
        <end position="391"/>
    </location>
</feature>
<proteinExistence type="predicted"/>
<dbReference type="EMBL" id="VTWH01000002">
    <property type="protein sequence ID" value="KAA0970335.1"/>
    <property type="molecule type" value="Genomic_DNA"/>
</dbReference>
<evidence type="ECO:0000256" key="1">
    <source>
        <dbReference type="ARBA" id="ARBA00022729"/>
    </source>
</evidence>
<name>A0A5B0DWV4_9HYPH</name>
<dbReference type="InterPro" id="IPR018389">
    <property type="entry name" value="DctP_fam"/>
</dbReference>